<dbReference type="Proteomes" id="UP000076727">
    <property type="component" value="Unassembled WGS sequence"/>
</dbReference>
<name>A0A165MVI0_9APHY</name>
<protein>
    <submittedName>
        <fullName evidence="1">Uncharacterized protein</fullName>
    </submittedName>
</protein>
<proteinExistence type="predicted"/>
<accession>A0A165MVI0</accession>
<reference evidence="1 2" key="1">
    <citation type="journal article" date="2016" name="Mol. Biol. Evol.">
        <title>Comparative Genomics of Early-Diverging Mushroom-Forming Fungi Provides Insights into the Origins of Lignocellulose Decay Capabilities.</title>
        <authorList>
            <person name="Nagy L.G."/>
            <person name="Riley R."/>
            <person name="Tritt A."/>
            <person name="Adam C."/>
            <person name="Daum C."/>
            <person name="Floudas D."/>
            <person name="Sun H."/>
            <person name="Yadav J.S."/>
            <person name="Pangilinan J."/>
            <person name="Larsson K.H."/>
            <person name="Matsuura K."/>
            <person name="Barry K."/>
            <person name="Labutti K."/>
            <person name="Kuo R."/>
            <person name="Ohm R.A."/>
            <person name="Bhattacharya S.S."/>
            <person name="Shirouzu T."/>
            <person name="Yoshinaga Y."/>
            <person name="Martin F.M."/>
            <person name="Grigoriev I.V."/>
            <person name="Hibbett D.S."/>
        </authorList>
    </citation>
    <scope>NUCLEOTIDE SEQUENCE [LARGE SCALE GENOMIC DNA]</scope>
    <source>
        <strain evidence="1 2">L-15889</strain>
    </source>
</reference>
<dbReference type="AlphaFoldDB" id="A0A165MVI0"/>
<organism evidence="1 2">
    <name type="scientific">Daedalea quercina L-15889</name>
    <dbReference type="NCBI Taxonomy" id="1314783"/>
    <lineage>
        <taxon>Eukaryota</taxon>
        <taxon>Fungi</taxon>
        <taxon>Dikarya</taxon>
        <taxon>Basidiomycota</taxon>
        <taxon>Agaricomycotina</taxon>
        <taxon>Agaricomycetes</taxon>
        <taxon>Polyporales</taxon>
        <taxon>Fomitopsis</taxon>
    </lineage>
</organism>
<evidence type="ECO:0000313" key="2">
    <source>
        <dbReference type="Proteomes" id="UP000076727"/>
    </source>
</evidence>
<dbReference type="EMBL" id="KV429093">
    <property type="protein sequence ID" value="KZT66178.1"/>
    <property type="molecule type" value="Genomic_DNA"/>
</dbReference>
<evidence type="ECO:0000313" key="1">
    <source>
        <dbReference type="EMBL" id="KZT66178.1"/>
    </source>
</evidence>
<sequence length="67" mass="7325">MTSVWTPVEGTIPKYDVTPRFCSATAPYTSFVVPATPVEPGPRVRETRPSTNRVSATLGYMKLQPAL</sequence>
<gene>
    <name evidence="1" type="ORF">DAEQUDRAFT_730523</name>
</gene>
<keyword evidence="2" id="KW-1185">Reference proteome</keyword>